<organism evidence="2 3">
    <name type="scientific">Frankliniella fusca</name>
    <dbReference type="NCBI Taxonomy" id="407009"/>
    <lineage>
        <taxon>Eukaryota</taxon>
        <taxon>Metazoa</taxon>
        <taxon>Ecdysozoa</taxon>
        <taxon>Arthropoda</taxon>
        <taxon>Hexapoda</taxon>
        <taxon>Insecta</taxon>
        <taxon>Pterygota</taxon>
        <taxon>Neoptera</taxon>
        <taxon>Paraneoptera</taxon>
        <taxon>Thysanoptera</taxon>
        <taxon>Terebrantia</taxon>
        <taxon>Thripoidea</taxon>
        <taxon>Thripidae</taxon>
        <taxon>Frankliniella</taxon>
    </lineage>
</organism>
<evidence type="ECO:0000256" key="1">
    <source>
        <dbReference type="SAM" id="MobiDB-lite"/>
    </source>
</evidence>
<feature type="compositionally biased region" description="Pro residues" evidence="1">
    <location>
        <begin position="215"/>
        <end position="225"/>
    </location>
</feature>
<reference evidence="2" key="2">
    <citation type="journal article" date="2023" name="BMC Genomics">
        <title>Pest status, molecular evolution, and epigenetic factors derived from the genome assembly of Frankliniella fusca, a thysanopteran phytovirus vector.</title>
        <authorList>
            <person name="Catto M.A."/>
            <person name="Labadie P.E."/>
            <person name="Jacobson A.L."/>
            <person name="Kennedy G.G."/>
            <person name="Srinivasan R."/>
            <person name="Hunt B.G."/>
        </authorList>
    </citation>
    <scope>NUCLEOTIDE SEQUENCE</scope>
    <source>
        <strain evidence="2">PL_HMW_Pooled</strain>
    </source>
</reference>
<comment type="caution">
    <text evidence="2">The sequence shown here is derived from an EMBL/GenBank/DDBJ whole genome shotgun (WGS) entry which is preliminary data.</text>
</comment>
<feature type="compositionally biased region" description="Pro residues" evidence="1">
    <location>
        <begin position="267"/>
        <end position="277"/>
    </location>
</feature>
<evidence type="ECO:0000313" key="3">
    <source>
        <dbReference type="Proteomes" id="UP001219518"/>
    </source>
</evidence>
<feature type="compositionally biased region" description="Gly residues" evidence="1">
    <location>
        <begin position="301"/>
        <end position="322"/>
    </location>
</feature>
<protein>
    <submittedName>
        <fullName evidence="2">Oxygen-evolving enhancer protein 3-1, chloroplastic</fullName>
    </submittedName>
</protein>
<name>A0AAE1I278_9NEOP</name>
<feature type="compositionally biased region" description="Low complexity" evidence="1">
    <location>
        <begin position="278"/>
        <end position="289"/>
    </location>
</feature>
<feature type="region of interest" description="Disordered" evidence="1">
    <location>
        <begin position="214"/>
        <end position="322"/>
    </location>
</feature>
<proteinExistence type="predicted"/>
<gene>
    <name evidence="2" type="ORF">KUF71_025383</name>
</gene>
<reference evidence="2" key="1">
    <citation type="submission" date="2021-07" db="EMBL/GenBank/DDBJ databases">
        <authorList>
            <person name="Catto M.A."/>
            <person name="Jacobson A."/>
            <person name="Kennedy G."/>
            <person name="Labadie P."/>
            <person name="Hunt B.G."/>
            <person name="Srinivasan R."/>
        </authorList>
    </citation>
    <scope>NUCLEOTIDE SEQUENCE</scope>
    <source>
        <strain evidence="2">PL_HMW_Pooled</strain>
        <tissue evidence="2">Head</tissue>
    </source>
</reference>
<keyword evidence="3" id="KW-1185">Reference proteome</keyword>
<accession>A0AAE1I278</accession>
<dbReference type="AlphaFoldDB" id="A0AAE1I278"/>
<dbReference type="Proteomes" id="UP001219518">
    <property type="component" value="Unassembled WGS sequence"/>
</dbReference>
<dbReference type="EMBL" id="JAHWGI010001420">
    <property type="protein sequence ID" value="KAK3931239.1"/>
    <property type="molecule type" value="Genomic_DNA"/>
</dbReference>
<sequence length="498" mass="52388">MGNGFHGKERQVPNGIGHPMERQQFHEVLSHGKHFSMEPLPMNAQGNRHHMEYDAFYMENRPPSMEKRSWNSMVSMGLLDWAVGVQIGSRPGPDATLLAEEAVLLALAVAMSCPWTTCTLWSSSSSTETIPVASTSTSATTTPGLRHRHLFLPERRDMPGVAHATDGVVCGEQRAPRRWRRDAAWSRPGVLALLYVGLLAGSWTQLALAAALPARPGPPPGPPPGSTTDASSARRYPWTFDNPQQSAVPPPPQRRPAAPMDGRTRPRPSPGPPPPAPATAGSLAPAAGRPRSRGFSQSSLTGGGGGGGRARGGGGGGGGGGGAWCASEDVGSRAYASTTVFEGKARSRSAPGPGGSYFVTFVVQHVRKDAPSGAVGGGAVAAPPLRMRSQVRLQFVEPPLATTPAPGPERPRAAARHAAECEDMSRLAPSAAPVRASIRPGGKFIVFADRVGPHNFTVRGAPVPRSRASVHAIRTVLCPDCVAMVMLDLSAEITWRRG</sequence>
<evidence type="ECO:0000313" key="2">
    <source>
        <dbReference type="EMBL" id="KAK3931239.1"/>
    </source>
</evidence>